<evidence type="ECO:0000256" key="3">
    <source>
        <dbReference type="ARBA" id="ARBA00022502"/>
    </source>
</evidence>
<feature type="transmembrane region" description="Helical" evidence="10">
    <location>
        <begin position="248"/>
        <end position="271"/>
    </location>
</feature>
<gene>
    <name evidence="11" type="ORF">C8E83_2029</name>
</gene>
<name>A0A495IIG1_9MICO</name>
<organism evidence="11 12">
    <name type="scientific">Frondihabitans australicus</name>
    <dbReference type="NCBI Taxonomy" id="386892"/>
    <lineage>
        <taxon>Bacteria</taxon>
        <taxon>Bacillati</taxon>
        <taxon>Actinomycetota</taxon>
        <taxon>Actinomycetes</taxon>
        <taxon>Micrococcales</taxon>
        <taxon>Microbacteriaceae</taxon>
        <taxon>Frondihabitans</taxon>
    </lineage>
</organism>
<keyword evidence="8 10" id="KW-1133">Transmembrane helix</keyword>
<dbReference type="UniPathway" id="UPA00196"/>
<dbReference type="GO" id="GO:0031501">
    <property type="term" value="C:mannosyltransferase complex"/>
    <property type="evidence" value="ECO:0007669"/>
    <property type="project" value="TreeGrafter"/>
</dbReference>
<dbReference type="EMBL" id="RBKS01000001">
    <property type="protein sequence ID" value="RKR74895.1"/>
    <property type="molecule type" value="Genomic_DNA"/>
</dbReference>
<dbReference type="AlphaFoldDB" id="A0A495IIG1"/>
<feature type="transmembrane region" description="Helical" evidence="10">
    <location>
        <begin position="33"/>
        <end position="56"/>
    </location>
</feature>
<feature type="transmembrane region" description="Helical" evidence="10">
    <location>
        <begin position="156"/>
        <end position="175"/>
    </location>
</feature>
<proteinExistence type="predicted"/>
<feature type="transmembrane region" description="Helical" evidence="10">
    <location>
        <begin position="219"/>
        <end position="236"/>
    </location>
</feature>
<sequence length="414" mass="45463">MADSLATRASHAAATTDEGAAGLARRAYRAAPWWARVLAVFVLSRVVSTILLLSFADTQAANPWTAAKPGYATYAQIWDGQWYYIVAVSGYPATLPLDTLGHVGQNAWAFLPVYPFLVRAFMVVTGLAFSPVAIAVSVLSAAGAALLVYRLMLRALPASSALFAVTLFCVAPLSPLMQVDYAESLFLFLLAAALLLLLQRRYWWMLAVLAVASFTRPGVVAFGLALAVHFVVWYVRRGREGFPVRERVTVAVVTVGSCALGFAWPIVAGLVTGRLDAYTATELSWRADYIGYQKLVPFTAWIQGANWWLKGGAGLLVLGVVVLLFVLFLTSAWARRLPLDLRVWPASYAVYLLAVFFPQSSTFRVLMPMFPLLGALAVPRSWVWRVGLVVVSIAGQWGWLYICWWVNGYDWTPP</sequence>
<evidence type="ECO:0000256" key="2">
    <source>
        <dbReference type="ARBA" id="ARBA00004687"/>
    </source>
</evidence>
<feature type="transmembrane region" description="Helical" evidence="10">
    <location>
        <begin position="181"/>
        <end position="198"/>
    </location>
</feature>
<protein>
    <recommendedName>
        <fullName evidence="13">Mannosyltransferase PIG-V</fullName>
    </recommendedName>
</protein>
<comment type="subcellular location">
    <subcellularLocation>
        <location evidence="1">Endoplasmic reticulum membrane</location>
        <topology evidence="1">Multi-pass membrane protein</topology>
    </subcellularLocation>
</comment>
<feature type="transmembrane region" description="Helical" evidence="10">
    <location>
        <begin position="313"/>
        <end position="334"/>
    </location>
</feature>
<reference evidence="11 12" key="1">
    <citation type="submission" date="2018-10" db="EMBL/GenBank/DDBJ databases">
        <title>Sequencing the genomes of 1000 actinobacteria strains.</title>
        <authorList>
            <person name="Klenk H.-P."/>
        </authorList>
    </citation>
    <scope>NUCLEOTIDE SEQUENCE [LARGE SCALE GENOMIC DNA]</scope>
    <source>
        <strain evidence="11 12">DSM 17894</strain>
    </source>
</reference>
<comment type="caution">
    <text evidence="11">The sequence shown here is derived from an EMBL/GenBank/DDBJ whole genome shotgun (WGS) entry which is preliminary data.</text>
</comment>
<dbReference type="PANTHER" id="PTHR12468:SF2">
    <property type="entry name" value="GPI MANNOSYLTRANSFERASE 2"/>
    <property type="match status" value="1"/>
</dbReference>
<dbReference type="GO" id="GO:0016020">
    <property type="term" value="C:membrane"/>
    <property type="evidence" value="ECO:0007669"/>
    <property type="project" value="GOC"/>
</dbReference>
<keyword evidence="12" id="KW-1185">Reference proteome</keyword>
<dbReference type="InterPro" id="IPR007315">
    <property type="entry name" value="PIG-V/Gpi18"/>
</dbReference>
<keyword evidence="7" id="KW-0256">Endoplasmic reticulum</keyword>
<keyword evidence="3" id="KW-0337">GPI-anchor biosynthesis</keyword>
<evidence type="ECO:0000256" key="6">
    <source>
        <dbReference type="ARBA" id="ARBA00022692"/>
    </source>
</evidence>
<evidence type="ECO:0000256" key="7">
    <source>
        <dbReference type="ARBA" id="ARBA00022824"/>
    </source>
</evidence>
<comment type="pathway">
    <text evidence="2">Glycolipid biosynthesis; glycosylphosphatidylinositol-anchor biosynthesis.</text>
</comment>
<dbReference type="GO" id="GO:0006506">
    <property type="term" value="P:GPI anchor biosynthetic process"/>
    <property type="evidence" value="ECO:0007669"/>
    <property type="project" value="UniProtKB-UniPathway"/>
</dbReference>
<evidence type="ECO:0000256" key="1">
    <source>
        <dbReference type="ARBA" id="ARBA00004477"/>
    </source>
</evidence>
<dbReference type="Proteomes" id="UP000280008">
    <property type="component" value="Unassembled WGS sequence"/>
</dbReference>
<feature type="transmembrane region" description="Helical" evidence="10">
    <location>
        <begin position="116"/>
        <end position="149"/>
    </location>
</feature>
<dbReference type="RefSeq" id="WP_245981576.1">
    <property type="nucleotide sequence ID" value="NZ_RBKS01000001.1"/>
</dbReference>
<keyword evidence="5" id="KW-0808">Transferase</keyword>
<evidence type="ECO:0000256" key="4">
    <source>
        <dbReference type="ARBA" id="ARBA00022676"/>
    </source>
</evidence>
<evidence type="ECO:0000313" key="12">
    <source>
        <dbReference type="Proteomes" id="UP000280008"/>
    </source>
</evidence>
<evidence type="ECO:0000313" key="11">
    <source>
        <dbReference type="EMBL" id="RKR74895.1"/>
    </source>
</evidence>
<evidence type="ECO:0008006" key="13">
    <source>
        <dbReference type="Google" id="ProtNLM"/>
    </source>
</evidence>
<dbReference type="PANTHER" id="PTHR12468">
    <property type="entry name" value="GPI MANNOSYLTRANSFERASE 2"/>
    <property type="match status" value="1"/>
</dbReference>
<evidence type="ECO:0000256" key="10">
    <source>
        <dbReference type="SAM" id="Phobius"/>
    </source>
</evidence>
<evidence type="ECO:0000256" key="9">
    <source>
        <dbReference type="ARBA" id="ARBA00023136"/>
    </source>
</evidence>
<evidence type="ECO:0000256" key="5">
    <source>
        <dbReference type="ARBA" id="ARBA00022679"/>
    </source>
</evidence>
<feature type="transmembrane region" description="Helical" evidence="10">
    <location>
        <begin position="382"/>
        <end position="407"/>
    </location>
</feature>
<keyword evidence="6 10" id="KW-0812">Transmembrane</keyword>
<keyword evidence="9 10" id="KW-0472">Membrane</keyword>
<evidence type="ECO:0000256" key="8">
    <source>
        <dbReference type="ARBA" id="ARBA00022989"/>
    </source>
</evidence>
<dbReference type="GO" id="GO:0004376">
    <property type="term" value="F:GPI mannosyltransferase activity"/>
    <property type="evidence" value="ECO:0007669"/>
    <property type="project" value="InterPro"/>
</dbReference>
<dbReference type="GO" id="GO:0000009">
    <property type="term" value="F:alpha-1,6-mannosyltransferase activity"/>
    <property type="evidence" value="ECO:0007669"/>
    <property type="project" value="InterPro"/>
</dbReference>
<feature type="transmembrane region" description="Helical" evidence="10">
    <location>
        <begin position="346"/>
        <end position="370"/>
    </location>
</feature>
<keyword evidence="4" id="KW-0328">Glycosyltransferase</keyword>
<accession>A0A495IIG1</accession>